<evidence type="ECO:0000313" key="4">
    <source>
        <dbReference type="Proteomes" id="UP000658997"/>
    </source>
</evidence>
<dbReference type="OrthoDB" id="2555809at2759"/>
<reference evidence="1" key="1">
    <citation type="submission" date="2016-04" db="EMBL/GenBank/DDBJ databases">
        <authorList>
            <person name="Evans L.H."/>
            <person name="Alamgir A."/>
            <person name="Owens N."/>
            <person name="Weber N.D."/>
            <person name="Virtaneva K."/>
            <person name="Barbian K."/>
            <person name="Babar A."/>
            <person name="Rosenke K."/>
        </authorList>
    </citation>
    <scope>NUCLEOTIDE SEQUENCE</scope>
    <source>
        <strain evidence="1">UB2112</strain>
    </source>
</reference>
<proteinExistence type="predicted"/>
<evidence type="ECO:0000313" key="1">
    <source>
        <dbReference type="EMBL" id="SAM85713.1"/>
    </source>
</evidence>
<name>A0A1K0HEJ3_9BASI</name>
<gene>
    <name evidence="2" type="ORF">UBRO2_01549</name>
    <name evidence="1" type="ORF">UBRO_07024</name>
</gene>
<reference evidence="3" key="2">
    <citation type="submission" date="2016-04" db="EMBL/GenBank/DDBJ databases">
        <authorList>
            <person name="Guldener U."/>
            <person name="Guldener U."/>
        </authorList>
    </citation>
    <scope>NUCLEOTIDE SEQUENCE [LARGE SCALE GENOMIC DNA]</scope>
    <source>
        <strain evidence="3">UB2112</strain>
    </source>
</reference>
<dbReference type="EMBL" id="LT558135">
    <property type="protein sequence ID" value="SAM85713.1"/>
    <property type="molecule type" value="Genomic_DNA"/>
</dbReference>
<dbReference type="Proteomes" id="UP000658997">
    <property type="component" value="Unassembled WGS sequence"/>
</dbReference>
<dbReference type="Proteomes" id="UP000179920">
    <property type="component" value="Chromosome XIX"/>
</dbReference>
<keyword evidence="4" id="KW-1185">Reference proteome</keyword>
<sequence>MSNSNTTVSLASTASFSTATVSNATVSLFAPGVDQMIRGIEKAMTSLDGDVSIRFSPTPLATTTAPDGAAATVWNVRAHEYASINGHTTTIVQDQKFLESHNYFSAIDNSGAQIECHFDHINAPATCVNRQPKHSHTFTSTFKHARPFATAYHKHVVKAKAHSTSSAVSSQVTPTAVAAAVAETAAPAAVDHGTGYQSGVIAGVGDVASSPPESNSRMNSTSGAAKKAKSLPVLLATASVLFAGVLAFQP</sequence>
<accession>A0A1K0HEJ3</accession>
<dbReference type="AlphaFoldDB" id="A0A1K0HEJ3"/>
<reference evidence="2" key="3">
    <citation type="submission" date="2018-08" db="EMBL/GenBank/DDBJ databases">
        <authorList>
            <person name="Guldener U."/>
        </authorList>
    </citation>
    <scope>NUCLEOTIDE SEQUENCE</scope>
    <source>
        <strain evidence="2">UB2</strain>
    </source>
</reference>
<evidence type="ECO:0000313" key="3">
    <source>
        <dbReference type="Proteomes" id="UP000179920"/>
    </source>
</evidence>
<organism evidence="1 3">
    <name type="scientific">Ustilago bromivora</name>
    <dbReference type="NCBI Taxonomy" id="307758"/>
    <lineage>
        <taxon>Eukaryota</taxon>
        <taxon>Fungi</taxon>
        <taxon>Dikarya</taxon>
        <taxon>Basidiomycota</taxon>
        <taxon>Ustilaginomycotina</taxon>
        <taxon>Ustilaginomycetes</taxon>
        <taxon>Ustilaginales</taxon>
        <taxon>Ustilaginaceae</taxon>
        <taxon>Ustilago</taxon>
    </lineage>
</organism>
<protein>
    <submittedName>
        <fullName evidence="1">Uncharacterized protein</fullName>
    </submittedName>
</protein>
<dbReference type="EMBL" id="ULHB01000021">
    <property type="protein sequence ID" value="SYW76712.1"/>
    <property type="molecule type" value="Genomic_DNA"/>
</dbReference>
<evidence type="ECO:0000313" key="2">
    <source>
        <dbReference type="EMBL" id="SYW76712.1"/>
    </source>
</evidence>